<dbReference type="AlphaFoldDB" id="A0AAV6RQC6"/>
<organism evidence="2 3">
    <name type="scientific">Solea senegalensis</name>
    <name type="common">Senegalese sole</name>
    <dbReference type="NCBI Taxonomy" id="28829"/>
    <lineage>
        <taxon>Eukaryota</taxon>
        <taxon>Metazoa</taxon>
        <taxon>Chordata</taxon>
        <taxon>Craniata</taxon>
        <taxon>Vertebrata</taxon>
        <taxon>Euteleostomi</taxon>
        <taxon>Actinopterygii</taxon>
        <taxon>Neopterygii</taxon>
        <taxon>Teleostei</taxon>
        <taxon>Neoteleostei</taxon>
        <taxon>Acanthomorphata</taxon>
        <taxon>Carangaria</taxon>
        <taxon>Pleuronectiformes</taxon>
        <taxon>Pleuronectoidei</taxon>
        <taxon>Soleidae</taxon>
        <taxon>Solea</taxon>
    </lineage>
</organism>
<keyword evidence="3" id="KW-1185">Reference proteome</keyword>
<name>A0AAV6RQC6_SOLSE</name>
<gene>
    <name evidence="2" type="ORF">JOB18_026201</name>
</gene>
<dbReference type="EMBL" id="JAGKHQ010000010">
    <property type="protein sequence ID" value="KAG7507179.1"/>
    <property type="molecule type" value="Genomic_DNA"/>
</dbReference>
<accession>A0AAV6RQC6</accession>
<feature type="region of interest" description="Disordered" evidence="1">
    <location>
        <begin position="117"/>
        <end position="141"/>
    </location>
</feature>
<evidence type="ECO:0000313" key="3">
    <source>
        <dbReference type="Proteomes" id="UP000693946"/>
    </source>
</evidence>
<dbReference type="Proteomes" id="UP000693946">
    <property type="component" value="Linkage Group LG18"/>
</dbReference>
<evidence type="ECO:0008006" key="4">
    <source>
        <dbReference type="Google" id="ProtNLM"/>
    </source>
</evidence>
<proteinExistence type="predicted"/>
<comment type="caution">
    <text evidence="2">The sequence shown here is derived from an EMBL/GenBank/DDBJ whole genome shotgun (WGS) entry which is preliminary data.</text>
</comment>
<protein>
    <recommendedName>
        <fullName evidence="4">Reverse transcriptase domain-containing protein</fullName>
    </recommendedName>
</protein>
<sequence>MVMECSAHGRRDSRCERSANRGVFVLQSKSSHSLTDLLWCIVANAQHAASTQQAAFTTGGVLDALRSRTRQRRQRSRGVTSRKDPALVLSLDAERAFDRVEWTYLFFALEEFGRGHVKKSGQEEEWTRRRRVDKKKSEEEE</sequence>
<evidence type="ECO:0000256" key="1">
    <source>
        <dbReference type="SAM" id="MobiDB-lite"/>
    </source>
</evidence>
<reference evidence="2 3" key="1">
    <citation type="journal article" date="2021" name="Sci. Rep.">
        <title>Chromosome anchoring in Senegalese sole (Solea senegalensis) reveals sex-associated markers and genome rearrangements in flatfish.</title>
        <authorList>
            <person name="Guerrero-Cozar I."/>
            <person name="Gomez-Garrido J."/>
            <person name="Berbel C."/>
            <person name="Martinez-Blanch J.F."/>
            <person name="Alioto T."/>
            <person name="Claros M.G."/>
            <person name="Gagnaire P.A."/>
            <person name="Manchado M."/>
        </authorList>
    </citation>
    <scope>NUCLEOTIDE SEQUENCE [LARGE SCALE GENOMIC DNA]</scope>
    <source>
        <strain evidence="2">Sse05_10M</strain>
    </source>
</reference>
<evidence type="ECO:0000313" key="2">
    <source>
        <dbReference type="EMBL" id="KAG7507179.1"/>
    </source>
</evidence>